<reference evidence="3 6" key="2">
    <citation type="submission" date="2018-05" db="EMBL/GenBank/DDBJ databases">
        <title>Genomic Encyclopedia of Type Strains, Phase IV (KMG-IV): sequencing the most valuable type-strain genomes for metagenomic binning, comparative biology and taxonomic classification.</title>
        <authorList>
            <person name="Goeker M."/>
        </authorList>
    </citation>
    <scope>NUCLEOTIDE SEQUENCE [LARGE SCALE GENOMIC DNA]</scope>
    <source>
        <strain evidence="3 6">DSM 28816</strain>
    </source>
</reference>
<feature type="transmembrane region" description="Helical" evidence="1">
    <location>
        <begin position="7"/>
        <end position="29"/>
    </location>
</feature>
<evidence type="ECO:0000313" key="5">
    <source>
        <dbReference type="Proteomes" id="UP000216411"/>
    </source>
</evidence>
<evidence type="ECO:0000256" key="1">
    <source>
        <dbReference type="SAM" id="Phobius"/>
    </source>
</evidence>
<dbReference type="InterPro" id="IPR003675">
    <property type="entry name" value="Rce1/LyrA-like_dom"/>
</dbReference>
<accession>A0A255IF28</accession>
<dbReference type="OrthoDB" id="9777755at2"/>
<dbReference type="EMBL" id="QICS01000005">
    <property type="protein sequence ID" value="PXV90291.1"/>
    <property type="molecule type" value="Genomic_DNA"/>
</dbReference>
<feature type="transmembrane region" description="Helical" evidence="1">
    <location>
        <begin position="102"/>
        <end position="122"/>
    </location>
</feature>
<dbReference type="InterPro" id="IPR042150">
    <property type="entry name" value="MmRce1-like"/>
</dbReference>
<organism evidence="4 5">
    <name type="scientific">Lachnotalea glycerini</name>
    <dbReference type="NCBI Taxonomy" id="1763509"/>
    <lineage>
        <taxon>Bacteria</taxon>
        <taxon>Bacillati</taxon>
        <taxon>Bacillota</taxon>
        <taxon>Clostridia</taxon>
        <taxon>Lachnospirales</taxon>
        <taxon>Lachnospiraceae</taxon>
        <taxon>Lachnotalea</taxon>
    </lineage>
</organism>
<proteinExistence type="predicted"/>
<feature type="transmembrane region" description="Helical" evidence="1">
    <location>
        <begin position="228"/>
        <end position="250"/>
    </location>
</feature>
<dbReference type="PANTHER" id="PTHR35797:SF1">
    <property type="entry name" value="PROTEASE"/>
    <property type="match status" value="1"/>
</dbReference>
<dbReference type="RefSeq" id="WP_094377822.1">
    <property type="nucleotide sequence ID" value="NZ_NOKA02000023.1"/>
</dbReference>
<keyword evidence="4" id="KW-0645">Protease</keyword>
<dbReference type="GO" id="GO:0006508">
    <property type="term" value="P:proteolysis"/>
    <property type="evidence" value="ECO:0007669"/>
    <property type="project" value="UniProtKB-KW"/>
</dbReference>
<feature type="transmembrane region" description="Helical" evidence="1">
    <location>
        <begin position="67"/>
        <end position="90"/>
    </location>
</feature>
<keyword evidence="4" id="KW-0378">Hydrolase</keyword>
<feature type="transmembrane region" description="Helical" evidence="1">
    <location>
        <begin position="143"/>
        <end position="166"/>
    </location>
</feature>
<evidence type="ECO:0000313" key="6">
    <source>
        <dbReference type="Proteomes" id="UP000247523"/>
    </source>
</evidence>
<dbReference type="PANTHER" id="PTHR35797">
    <property type="entry name" value="PROTEASE-RELATED"/>
    <property type="match status" value="1"/>
</dbReference>
<evidence type="ECO:0000313" key="3">
    <source>
        <dbReference type="EMBL" id="PXV90291.1"/>
    </source>
</evidence>
<evidence type="ECO:0000259" key="2">
    <source>
        <dbReference type="Pfam" id="PF02517"/>
    </source>
</evidence>
<dbReference type="GO" id="GO:0080120">
    <property type="term" value="P:CAAX-box protein maturation"/>
    <property type="evidence" value="ECO:0007669"/>
    <property type="project" value="UniProtKB-ARBA"/>
</dbReference>
<comment type="caution">
    <text evidence="4">The sequence shown here is derived from an EMBL/GenBank/DDBJ whole genome shotgun (WGS) entry which is preliminary data.</text>
</comment>
<name>A0A255IF28_9FIRM</name>
<feature type="transmembrane region" description="Helical" evidence="1">
    <location>
        <begin position="172"/>
        <end position="193"/>
    </location>
</feature>
<dbReference type="EMBL" id="NOKA02000023">
    <property type="protein sequence ID" value="RDY31044.1"/>
    <property type="molecule type" value="Genomic_DNA"/>
</dbReference>
<dbReference type="AlphaFoldDB" id="A0A255IF28"/>
<reference evidence="4" key="3">
    <citation type="submission" date="2018-07" db="EMBL/GenBank/DDBJ databases">
        <authorList>
            <person name="Quirk P.G."/>
            <person name="Krulwich T.A."/>
        </authorList>
    </citation>
    <scope>NUCLEOTIDE SEQUENCE</scope>
    <source>
        <strain evidence="4">CCRI-19302</strain>
    </source>
</reference>
<dbReference type="Proteomes" id="UP000216411">
    <property type="component" value="Unassembled WGS sequence"/>
</dbReference>
<protein>
    <submittedName>
        <fullName evidence="3">CAAX prenyl protease-like protein</fullName>
    </submittedName>
    <submittedName>
        <fullName evidence="4">CPBP family intramembrane metalloprotease</fullName>
    </submittedName>
</protein>
<dbReference type="GO" id="GO:0008237">
    <property type="term" value="F:metallopeptidase activity"/>
    <property type="evidence" value="ECO:0007669"/>
    <property type="project" value="UniProtKB-KW"/>
</dbReference>
<keyword evidence="4" id="KW-0482">Metalloprotease</keyword>
<reference evidence="4 5" key="1">
    <citation type="journal article" date="2017" name="Genome Announc.">
        <title>Draft Genome Sequence of a Sporulating and Motile Strain of Lachnotalea glycerini Isolated from Water in Quebec City, Canada.</title>
        <authorList>
            <person name="Maheux A.F."/>
            <person name="Boudreau D.K."/>
            <person name="Berube E."/>
            <person name="Boissinot M."/>
            <person name="Raymond F."/>
            <person name="Brodeur S."/>
            <person name="Corbeil J."/>
            <person name="Isabel S."/>
            <person name="Omar R.F."/>
            <person name="Bergeron M.G."/>
        </authorList>
    </citation>
    <scope>NUCLEOTIDE SEQUENCE [LARGE SCALE GENOMIC DNA]</scope>
    <source>
        <strain evidence="4 5">CCRI-19302</strain>
    </source>
</reference>
<dbReference type="GO" id="GO:0004175">
    <property type="term" value="F:endopeptidase activity"/>
    <property type="evidence" value="ECO:0007669"/>
    <property type="project" value="UniProtKB-ARBA"/>
</dbReference>
<dbReference type="Proteomes" id="UP000247523">
    <property type="component" value="Unassembled WGS sequence"/>
</dbReference>
<dbReference type="Pfam" id="PF02517">
    <property type="entry name" value="Rce1-like"/>
    <property type="match status" value="1"/>
</dbReference>
<keyword evidence="1" id="KW-0472">Membrane</keyword>
<keyword evidence="1" id="KW-0812">Transmembrane</keyword>
<feature type="domain" description="CAAX prenyl protease 2/Lysostaphin resistance protein A-like" evidence="2">
    <location>
        <begin position="109"/>
        <end position="213"/>
    </location>
</feature>
<gene>
    <name evidence="3" type="ORF">C8E03_105201</name>
    <name evidence="4" type="ORF">CG710_011735</name>
</gene>
<evidence type="ECO:0000313" key="4">
    <source>
        <dbReference type="EMBL" id="RDY31044.1"/>
    </source>
</evidence>
<keyword evidence="1" id="KW-1133">Transmembrane helix</keyword>
<keyword evidence="5" id="KW-1185">Reference proteome</keyword>
<feature type="transmembrane region" description="Helical" evidence="1">
    <location>
        <begin position="35"/>
        <end position="55"/>
    </location>
</feature>
<sequence length="266" mass="30396">MKRREKSIIIFLLLTFALSSICYFVYIFYGETASSITALLMWCPGISAFIIKIIFYRKEKIIKFQRCPIVFILLGIFIPVFYLGISYAIYWLINPFAFTGQIYSTSITFYILAFLSSIITAMGEEIGWRGFLLPKMSEIFHPVPTVIICGLIWAVWHYPLLIAGLYQSGTPLYYQLPVFTLEVILITGTLFYLRMRSHSIWPAILLHASHNYIDQLICAPLTQSDDSAYFAGETGLITVVCIVIIVILLATKSSKNSFISYSNKRY</sequence>